<accession>A0A0S4JIN7</accession>
<proteinExistence type="predicted"/>
<evidence type="ECO:0000313" key="3">
    <source>
        <dbReference type="Proteomes" id="UP000051952"/>
    </source>
</evidence>
<reference evidence="3" key="1">
    <citation type="submission" date="2015-09" db="EMBL/GenBank/DDBJ databases">
        <authorList>
            <consortium name="Pathogen Informatics"/>
        </authorList>
    </citation>
    <scope>NUCLEOTIDE SEQUENCE [LARGE SCALE GENOMIC DNA]</scope>
    <source>
        <strain evidence="3">Lake Konstanz</strain>
    </source>
</reference>
<dbReference type="EMBL" id="CYKH01001705">
    <property type="protein sequence ID" value="CUG89104.1"/>
    <property type="molecule type" value="Genomic_DNA"/>
</dbReference>
<feature type="region of interest" description="Disordered" evidence="1">
    <location>
        <begin position="52"/>
        <end position="79"/>
    </location>
</feature>
<dbReference type="Proteomes" id="UP000051952">
    <property type="component" value="Unassembled WGS sequence"/>
</dbReference>
<keyword evidence="3" id="KW-1185">Reference proteome</keyword>
<dbReference type="VEuPathDB" id="TriTrypDB:BSAL_19305"/>
<name>A0A0S4JIN7_BODSA</name>
<sequence>MRHVYSYVGRIGVLLFISWIVVCLCRSTATPHTIRSKGHVMTIAQNELSSSSTVVSQVGSEPPPPSPTAGPLLPSPQSSQFRQWPVFESLAARSSQRRSTPPLVRLVEQATSSTLPGSPARNKSDVIRVNYRGQYGWRFQKYISSTLEDSFYEDMKQLLASTNDPSNAVYEIERYQANASMLIAMGVGRVFPNEMGTDHSKYLAQCDTDDDDVGGPGVASPPQCLPPLANSTTSALSDCFSRFVFVFECLGEPCDPVDFPHITGWVLGETHTTWIEPLFGAMRHPKFLLDAGKRTYLEDKGYMAPDKWALHNLHTRYKKRFPSLLRSGACRSSSACSGACRSSSACSGACRSSSACSGACRSVNTSLSNYGACPILEDRRDSIFIDMGASTYGAGTGGSSQNWFVAAADCLCVPFTEMFLFEAKKHKANSVWRNVPDPIHPAYHWYNYLLNSSLASWRNPLNHLLSKLHPNDVVTVKVDFDAPELEAQIIDTILRFPELYQTIDELFFEHHVTMPYMNQYWREKAAGLTIVDSIDLFRSLRRKGIRAHSWV</sequence>
<dbReference type="OrthoDB" id="9981477at2759"/>
<organism evidence="2 3">
    <name type="scientific">Bodo saltans</name>
    <name type="common">Flagellated protozoan</name>
    <dbReference type="NCBI Taxonomy" id="75058"/>
    <lineage>
        <taxon>Eukaryota</taxon>
        <taxon>Discoba</taxon>
        <taxon>Euglenozoa</taxon>
        <taxon>Kinetoplastea</taxon>
        <taxon>Metakinetoplastina</taxon>
        <taxon>Eubodonida</taxon>
        <taxon>Bodonidae</taxon>
        <taxon>Bodo</taxon>
    </lineage>
</organism>
<protein>
    <submittedName>
        <fullName evidence="2">Membrane-associated protein, putative</fullName>
    </submittedName>
</protein>
<dbReference type="AlphaFoldDB" id="A0A0S4JIN7"/>
<gene>
    <name evidence="2" type="ORF">BSAL_19305</name>
</gene>
<evidence type="ECO:0000313" key="2">
    <source>
        <dbReference type="EMBL" id="CUG89104.1"/>
    </source>
</evidence>
<evidence type="ECO:0000256" key="1">
    <source>
        <dbReference type="SAM" id="MobiDB-lite"/>
    </source>
</evidence>